<dbReference type="Pfam" id="PF01979">
    <property type="entry name" value="Amidohydro_1"/>
    <property type="match status" value="1"/>
</dbReference>
<dbReference type="InterPro" id="IPR050138">
    <property type="entry name" value="DHOase/Allantoinase_Hydrolase"/>
</dbReference>
<dbReference type="UniPathway" id="UPA00395">
    <property type="reaction ID" value="UER00653"/>
</dbReference>
<dbReference type="KEGG" id="psyo:PB01_10340"/>
<keyword evidence="10" id="KW-1185">Reference proteome</keyword>
<dbReference type="FunFam" id="3.20.20.140:FF:000174">
    <property type="entry name" value="Dihydropyrimidinase-related protein 2"/>
    <property type="match status" value="1"/>
</dbReference>
<feature type="binding site" evidence="7">
    <location>
        <position position="242"/>
    </location>
    <ligand>
        <name>Zn(2+)</name>
        <dbReference type="ChEBI" id="CHEBI:29105"/>
        <label>2</label>
    </ligand>
</feature>
<dbReference type="AlphaFoldDB" id="A0A5J6SMQ2"/>
<dbReference type="GO" id="GO:0008270">
    <property type="term" value="F:zinc ion binding"/>
    <property type="evidence" value="ECO:0007669"/>
    <property type="project" value="InterPro"/>
</dbReference>
<dbReference type="EC" id="3.5.2.5" evidence="7"/>
<dbReference type="Gene3D" id="2.30.40.10">
    <property type="entry name" value="Urease, subunit C, domain 1"/>
    <property type="match status" value="1"/>
</dbReference>
<dbReference type="HAMAP" id="MF_01645">
    <property type="entry name" value="Hydantoinase"/>
    <property type="match status" value="1"/>
</dbReference>
<comment type="pathway">
    <text evidence="7">Nitrogen metabolism; (S)-allantoin degradation; allantoate from (S)-allantoin: step 1/1.</text>
</comment>
<feature type="domain" description="Amidohydrolase-related" evidence="8">
    <location>
        <begin position="55"/>
        <end position="436"/>
    </location>
</feature>
<name>A0A5J6SMQ2_9BACI</name>
<sequence>MAMYDLIIRNGNIVTADSIVQGDIAISDGKIKEISVGKTLEATANKEIKADGKHILPGIIDTHVHFNEPGRTEWEGIETGSRSLAAGGVTTYFDMPLNSTPPTINKENLELKRAASEEKAVVNYRFWGGLVPENIKDIKELHENGVIGFKAFMSPSGITDFNHVDDITIFKGMSEIASIGSLLAVHAESTVICDQLAEEKQSQNKRSAKDFVESRPIISEIEAVRRIISYAEATGCRIHIVHASSRKVVKEISEAKLRGVDITVETCPHYLSLTIKDLEEKGGVAKCCPPLRDKNEIEDLWLAVAKGEIDVIASDHSPAPPSMKEVVNGDYFKAWGGISGAQSTLNVMLTEGYFNRSLPLEKIVELLATNPAKRFGLYPHKGSILVDSDADLTLIDLNESFVLEEKDLFYRHKQSPYVGRTFKGMVTTTIVNGNLVFDNGYITTPEKIR</sequence>
<dbReference type="NCBIfam" id="TIGR03178">
    <property type="entry name" value="allantoinase"/>
    <property type="match status" value="1"/>
</dbReference>
<dbReference type="InterPro" id="IPR011059">
    <property type="entry name" value="Metal-dep_hydrolase_composite"/>
</dbReference>
<proteinExistence type="inferred from homology"/>
<dbReference type="PROSITE" id="PS01137">
    <property type="entry name" value="TATD_1"/>
    <property type="match status" value="1"/>
</dbReference>
<feature type="binding site" evidence="7">
    <location>
        <position position="63"/>
    </location>
    <ligand>
        <name>Zn(2+)</name>
        <dbReference type="ChEBI" id="CHEBI:29105"/>
        <label>1</label>
    </ligand>
</feature>
<dbReference type="NCBIfam" id="NF004839">
    <property type="entry name" value="PRK06189.1"/>
    <property type="match status" value="1"/>
</dbReference>
<feature type="binding site" description="via carbamate group" evidence="7">
    <location>
        <position position="150"/>
    </location>
    <ligand>
        <name>Zn(2+)</name>
        <dbReference type="ChEBI" id="CHEBI:29105"/>
        <label>1</label>
    </ligand>
</feature>
<keyword evidence="5 7" id="KW-0378">Hydrolase</keyword>
<dbReference type="InterPro" id="IPR047604">
    <property type="entry name" value="Allantoinase_bact"/>
</dbReference>
<evidence type="ECO:0000256" key="7">
    <source>
        <dbReference type="HAMAP-Rule" id="MF_01645"/>
    </source>
</evidence>
<reference evidence="9 10" key="1">
    <citation type="submission" date="2018-07" db="EMBL/GenBank/DDBJ databases">
        <title>Complete genome sequence of Psychrobacillus sp. PB01, isolated from iceberg, and comparative genome analysis of Psychrobacillus strains.</title>
        <authorList>
            <person name="Lee P.C."/>
        </authorList>
    </citation>
    <scope>NUCLEOTIDE SEQUENCE [LARGE SCALE GENOMIC DNA]</scope>
    <source>
        <strain evidence="9 10">PB01</strain>
    </source>
</reference>
<keyword evidence="6 7" id="KW-0862">Zinc</keyword>
<feature type="modified residue" description="N6-carboxylysine" evidence="7">
    <location>
        <position position="150"/>
    </location>
</feature>
<evidence type="ECO:0000256" key="6">
    <source>
        <dbReference type="ARBA" id="ARBA00022833"/>
    </source>
</evidence>
<keyword evidence="4 7" id="KW-0479">Metal-binding</keyword>
<dbReference type="RefSeq" id="WP_151700123.1">
    <property type="nucleotide sequence ID" value="NZ_CP031223.1"/>
</dbReference>
<protein>
    <recommendedName>
        <fullName evidence="7">Allantoinase</fullName>
        <ecNumber evidence="7">3.5.2.5</ecNumber>
    </recommendedName>
    <alternativeName>
        <fullName evidence="7">Allantoin-utilizing enzyme</fullName>
    </alternativeName>
</protein>
<dbReference type="EMBL" id="CP031223">
    <property type="protein sequence ID" value="QFF99196.1"/>
    <property type="molecule type" value="Genomic_DNA"/>
</dbReference>
<dbReference type="GO" id="GO:0000256">
    <property type="term" value="P:allantoin catabolic process"/>
    <property type="evidence" value="ECO:0007669"/>
    <property type="project" value="UniProtKB-UniRule"/>
</dbReference>
<dbReference type="InterPro" id="IPR017593">
    <property type="entry name" value="Allantoinase"/>
</dbReference>
<feature type="binding site" evidence="7">
    <location>
        <position position="65"/>
    </location>
    <ligand>
        <name>Zn(2+)</name>
        <dbReference type="ChEBI" id="CHEBI:29105"/>
        <label>1</label>
    </ligand>
</feature>
<feature type="binding site" evidence="7">
    <location>
        <position position="315"/>
    </location>
    <ligand>
        <name>Zn(2+)</name>
        <dbReference type="ChEBI" id="CHEBI:29105"/>
        <label>1</label>
    </ligand>
</feature>
<evidence type="ECO:0000256" key="1">
    <source>
        <dbReference type="ARBA" id="ARBA00008829"/>
    </source>
</evidence>
<dbReference type="InterPro" id="IPR018228">
    <property type="entry name" value="DNase_TatD-rel_CS"/>
</dbReference>
<dbReference type="Proteomes" id="UP000325517">
    <property type="component" value="Chromosome"/>
</dbReference>
<dbReference type="SUPFAM" id="SSF51338">
    <property type="entry name" value="Composite domain of metallo-dependent hydrolases"/>
    <property type="match status" value="1"/>
</dbReference>
<dbReference type="InterPro" id="IPR032466">
    <property type="entry name" value="Metal_Hydrolase"/>
</dbReference>
<dbReference type="OrthoDB" id="9765462at2"/>
<evidence type="ECO:0000256" key="3">
    <source>
        <dbReference type="ARBA" id="ARBA00022631"/>
    </source>
</evidence>
<dbReference type="SUPFAM" id="SSF51556">
    <property type="entry name" value="Metallo-dependent hydrolases"/>
    <property type="match status" value="1"/>
</dbReference>
<dbReference type="GO" id="GO:0004038">
    <property type="term" value="F:allantoinase activity"/>
    <property type="evidence" value="ECO:0007669"/>
    <property type="project" value="UniProtKB-UniRule"/>
</dbReference>
<dbReference type="Gene3D" id="3.20.20.140">
    <property type="entry name" value="Metal-dependent hydrolases"/>
    <property type="match status" value="1"/>
</dbReference>
<dbReference type="PANTHER" id="PTHR43668:SF4">
    <property type="entry name" value="ALLANTOINASE"/>
    <property type="match status" value="1"/>
</dbReference>
<gene>
    <name evidence="7" type="primary">allB</name>
    <name evidence="9" type="ORF">PB01_10340</name>
</gene>
<dbReference type="PANTHER" id="PTHR43668">
    <property type="entry name" value="ALLANTOINASE"/>
    <property type="match status" value="1"/>
</dbReference>
<comment type="cofactor">
    <cofactor evidence="7">
        <name>Zn(2+)</name>
        <dbReference type="ChEBI" id="CHEBI:29105"/>
    </cofactor>
    <text evidence="7">Binds 2 Zn(2+) ions per subunit.</text>
</comment>
<comment type="subunit">
    <text evidence="2 7">Homotetramer.</text>
</comment>
<feature type="binding site" description="via carbamate group" evidence="7">
    <location>
        <position position="150"/>
    </location>
    <ligand>
        <name>Zn(2+)</name>
        <dbReference type="ChEBI" id="CHEBI:29105"/>
        <label>2</label>
    </ligand>
</feature>
<keyword evidence="3 7" id="KW-0659">Purine metabolism</keyword>
<organism evidence="9 10">
    <name type="scientific">Psychrobacillus glaciei</name>
    <dbReference type="NCBI Taxonomy" id="2283160"/>
    <lineage>
        <taxon>Bacteria</taxon>
        <taxon>Bacillati</taxon>
        <taxon>Bacillota</taxon>
        <taxon>Bacilli</taxon>
        <taxon>Bacillales</taxon>
        <taxon>Bacillaceae</taxon>
        <taxon>Psychrobacillus</taxon>
    </lineage>
</organism>
<accession>A0A5J6SMQ2</accession>
<evidence type="ECO:0000256" key="4">
    <source>
        <dbReference type="ARBA" id="ARBA00022723"/>
    </source>
</evidence>
<comment type="similarity">
    <text evidence="7">Belongs to the metallo-dependent hydrolases superfamily. Allantoinase family.</text>
</comment>
<evidence type="ECO:0000256" key="2">
    <source>
        <dbReference type="ARBA" id="ARBA00011881"/>
    </source>
</evidence>
<comment type="function">
    <text evidence="7">Catalyzes the conversion of allantoin (5-ureidohydantoin) to allantoic acid by hydrolytic cleavage of the five-member hydantoin ring.</text>
</comment>
<comment type="similarity">
    <text evidence="1">Belongs to the metallo-dependent hydrolases superfamily. Hydantoinase/dihydropyrimidinase family.</text>
</comment>
<evidence type="ECO:0000256" key="5">
    <source>
        <dbReference type="ARBA" id="ARBA00022801"/>
    </source>
</evidence>
<evidence type="ECO:0000313" key="9">
    <source>
        <dbReference type="EMBL" id="QFF99196.1"/>
    </source>
</evidence>
<comment type="PTM">
    <text evidence="7">Carboxylation allows a single lysine to coordinate two zinc ions.</text>
</comment>
<evidence type="ECO:0000259" key="8">
    <source>
        <dbReference type="Pfam" id="PF01979"/>
    </source>
</evidence>
<feature type="binding site" evidence="7">
    <location>
        <position position="186"/>
    </location>
    <ligand>
        <name>Zn(2+)</name>
        <dbReference type="ChEBI" id="CHEBI:29105"/>
        <label>2</label>
    </ligand>
</feature>
<dbReference type="InterPro" id="IPR006680">
    <property type="entry name" value="Amidohydro-rel"/>
</dbReference>
<evidence type="ECO:0000313" key="10">
    <source>
        <dbReference type="Proteomes" id="UP000325517"/>
    </source>
</evidence>
<dbReference type="GO" id="GO:0006145">
    <property type="term" value="P:purine nucleobase catabolic process"/>
    <property type="evidence" value="ECO:0007669"/>
    <property type="project" value="TreeGrafter"/>
</dbReference>
<dbReference type="GO" id="GO:0005737">
    <property type="term" value="C:cytoplasm"/>
    <property type="evidence" value="ECO:0007669"/>
    <property type="project" value="TreeGrafter"/>
</dbReference>
<comment type="catalytic activity">
    <reaction evidence="7">
        <text>(S)-allantoin + H2O = allantoate + H(+)</text>
        <dbReference type="Rhea" id="RHEA:17029"/>
        <dbReference type="ChEBI" id="CHEBI:15377"/>
        <dbReference type="ChEBI" id="CHEBI:15378"/>
        <dbReference type="ChEBI" id="CHEBI:15678"/>
        <dbReference type="ChEBI" id="CHEBI:17536"/>
        <dbReference type="EC" id="3.5.2.5"/>
    </reaction>
</comment>
<dbReference type="GO" id="GO:0050897">
    <property type="term" value="F:cobalt ion binding"/>
    <property type="evidence" value="ECO:0007669"/>
    <property type="project" value="InterPro"/>
</dbReference>